<comment type="caution">
    <text evidence="3">The sequence shown here is derived from an EMBL/GenBank/DDBJ whole genome shotgun (WGS) entry which is preliminary data.</text>
</comment>
<feature type="region of interest" description="Disordered" evidence="2">
    <location>
        <begin position="1178"/>
        <end position="1218"/>
    </location>
</feature>
<evidence type="ECO:0000256" key="1">
    <source>
        <dbReference type="ARBA" id="ARBA00022737"/>
    </source>
</evidence>
<name>A0AAE0U4B3_9PEZI</name>
<feature type="compositionally biased region" description="Basic and acidic residues" evidence="2">
    <location>
        <begin position="405"/>
        <end position="432"/>
    </location>
</feature>
<dbReference type="InterPro" id="IPR011990">
    <property type="entry name" value="TPR-like_helical_dom_sf"/>
</dbReference>
<dbReference type="AlphaFoldDB" id="A0AAE0U4B3"/>
<dbReference type="PANTHER" id="PTHR47939">
    <property type="entry name" value="MEMBRANE-ASSOCIATED SALT-INDUCIBLE PROTEIN-LIKE"/>
    <property type="match status" value="1"/>
</dbReference>
<feature type="compositionally biased region" description="Polar residues" evidence="2">
    <location>
        <begin position="1178"/>
        <end position="1198"/>
    </location>
</feature>
<dbReference type="PANTHER" id="PTHR47939:SF13">
    <property type="entry name" value="OS03G0201400 PROTEIN"/>
    <property type="match status" value="1"/>
</dbReference>
<organism evidence="3 4">
    <name type="scientific">Podospora didyma</name>
    <dbReference type="NCBI Taxonomy" id="330526"/>
    <lineage>
        <taxon>Eukaryota</taxon>
        <taxon>Fungi</taxon>
        <taxon>Dikarya</taxon>
        <taxon>Ascomycota</taxon>
        <taxon>Pezizomycotina</taxon>
        <taxon>Sordariomycetes</taxon>
        <taxon>Sordariomycetidae</taxon>
        <taxon>Sordariales</taxon>
        <taxon>Podosporaceae</taxon>
        <taxon>Podospora</taxon>
    </lineage>
</organism>
<gene>
    <name evidence="3" type="ORF">B0H63DRAFT_465664</name>
</gene>
<accession>A0AAE0U4B3</accession>
<reference evidence="3" key="1">
    <citation type="journal article" date="2023" name="Mol. Phylogenet. Evol.">
        <title>Genome-scale phylogeny and comparative genomics of the fungal order Sordariales.</title>
        <authorList>
            <person name="Hensen N."/>
            <person name="Bonometti L."/>
            <person name="Westerberg I."/>
            <person name="Brannstrom I.O."/>
            <person name="Guillou S."/>
            <person name="Cros-Aarteil S."/>
            <person name="Calhoun S."/>
            <person name="Haridas S."/>
            <person name="Kuo A."/>
            <person name="Mondo S."/>
            <person name="Pangilinan J."/>
            <person name="Riley R."/>
            <person name="LaButti K."/>
            <person name="Andreopoulos B."/>
            <person name="Lipzen A."/>
            <person name="Chen C."/>
            <person name="Yan M."/>
            <person name="Daum C."/>
            <person name="Ng V."/>
            <person name="Clum A."/>
            <person name="Steindorff A."/>
            <person name="Ohm R.A."/>
            <person name="Martin F."/>
            <person name="Silar P."/>
            <person name="Natvig D.O."/>
            <person name="Lalanne C."/>
            <person name="Gautier V."/>
            <person name="Ament-Velasquez S.L."/>
            <person name="Kruys A."/>
            <person name="Hutchinson M.I."/>
            <person name="Powell A.J."/>
            <person name="Barry K."/>
            <person name="Miller A.N."/>
            <person name="Grigoriev I.V."/>
            <person name="Debuchy R."/>
            <person name="Gladieux P."/>
            <person name="Hiltunen Thoren M."/>
            <person name="Johannesson H."/>
        </authorList>
    </citation>
    <scope>NUCLEOTIDE SEQUENCE</scope>
    <source>
        <strain evidence="3">CBS 232.78</strain>
    </source>
</reference>
<evidence type="ECO:0000256" key="2">
    <source>
        <dbReference type="SAM" id="MobiDB-lite"/>
    </source>
</evidence>
<reference evidence="3" key="2">
    <citation type="submission" date="2023-06" db="EMBL/GenBank/DDBJ databases">
        <authorList>
            <consortium name="Lawrence Berkeley National Laboratory"/>
            <person name="Haridas S."/>
            <person name="Hensen N."/>
            <person name="Bonometti L."/>
            <person name="Westerberg I."/>
            <person name="Brannstrom I.O."/>
            <person name="Guillou S."/>
            <person name="Cros-Aarteil S."/>
            <person name="Calhoun S."/>
            <person name="Kuo A."/>
            <person name="Mondo S."/>
            <person name="Pangilinan J."/>
            <person name="Riley R."/>
            <person name="LaButti K."/>
            <person name="Andreopoulos B."/>
            <person name="Lipzen A."/>
            <person name="Chen C."/>
            <person name="Yanf M."/>
            <person name="Daum C."/>
            <person name="Ng V."/>
            <person name="Clum A."/>
            <person name="Steindorff A."/>
            <person name="Ohm R."/>
            <person name="Martin F."/>
            <person name="Silar P."/>
            <person name="Natvig D."/>
            <person name="Lalanne C."/>
            <person name="Gautier V."/>
            <person name="Ament-velasquez S.L."/>
            <person name="Kruys A."/>
            <person name="Hutchinson M.I."/>
            <person name="Powell A.J."/>
            <person name="Barry K."/>
            <person name="Miller A.N."/>
            <person name="Grigoriev I.V."/>
            <person name="Debuchy R."/>
            <person name="Gladieux P."/>
            <person name="Thoren M.H."/>
            <person name="Johannesson H."/>
        </authorList>
    </citation>
    <scope>NUCLEOTIDE SEQUENCE</scope>
    <source>
        <strain evidence="3">CBS 232.78</strain>
    </source>
</reference>
<feature type="region of interest" description="Disordered" evidence="2">
    <location>
        <begin position="404"/>
        <end position="432"/>
    </location>
</feature>
<proteinExistence type="predicted"/>
<feature type="region of interest" description="Disordered" evidence="2">
    <location>
        <begin position="137"/>
        <end position="184"/>
    </location>
</feature>
<evidence type="ECO:0000313" key="4">
    <source>
        <dbReference type="Proteomes" id="UP001285441"/>
    </source>
</evidence>
<dbReference type="SUPFAM" id="SSF48452">
    <property type="entry name" value="TPR-like"/>
    <property type="match status" value="1"/>
</dbReference>
<evidence type="ECO:0008006" key="5">
    <source>
        <dbReference type="Google" id="ProtNLM"/>
    </source>
</evidence>
<evidence type="ECO:0000313" key="3">
    <source>
        <dbReference type="EMBL" id="KAK3390456.1"/>
    </source>
</evidence>
<sequence length="1218" mass="138068">MLERRAATIEPCSLQRIIPSTSYSLRRSRHPLHTAFWHHGGADIELLDACHSLVRLPFLANGSSLKPSDLPPEPPQPIVSETKPDSLTASAFLLDFLYPNGTFHFLWKLHPGIPRRLDRSRDAHALLGRSYISSASHNRLGKGSSALPEPSAASGDTSSASRIRMQDATKAQASPNPFDTLMEALPTSPKRNAATDEAPAPQDSFTAPWGPVVIDPELWRLPPTGNPDTSNPDDLRNILASTQRSYDEAWRLLADLDPSLRGEFRNDVIVYLTRSIRLVEARRVVELFTFCSVNDWTQDTVTAVIKAHVRLHTVEAALSIFQAIPSHLHQTGQLSEAADALLAYGFRSSSWHLVLDVLATMHPYVRDDRYKGPFPELATIPALAYKLGQLDSVINPELALQTEGQLHKSEGQPRKTETQLQQTEDKRTAEQRRADWSDHFNVFLKVLALGSLAHCEPLDAMFILDRAKSPASYLPYVRYCMEKRWFPLATELYKRYHEHLSPVPSKVYSKLLTVMYEDEGSAVPQLLQDWRNSDKTIPKGAFKKFTAFFARRGDIRMVKTLFKECSKEHPQTYVMDRQLWTSLIHVHGVRGDVGAAIKAFKEAVAFHETRFAQPVDIAWLNALMNAHMKANRYNAAVATFVRICATTGPDEISFGSLMGMAGTRGDIEFVFELGQLADTMGIERNISMVDAIVEAYCQNERFHEAEKLCLKVTTQESFQPEECTVLWNTLLSHCATRRNLLELNRIMDHMTENRIPYDHGTYHQLFLGLLYCRQSWHAIRLLRAAQKDVRVFKPSLDHYLLVAAAFMQSNEPHMALGFCREVAAMDFAKSSKLTTLVLSALGRWQKMTPRNRDRVLPGQTEKATQAEILKFILSLFHGSLGRNERPFDDDESTVTEQYSKILFILTRFRDVASFERILDLHRGLFPPGYGDLANTPIKLIDAIMYADFVDKRFDRVKTAWQIVLERTKAQYSAMALDSKGQKRIAPKYRLRLRAPIKRMQLMYEAQKDPDGLLDFISSVTAEGFELGVRNWNLHVSILARLKREEAFAICEKVLMPNFTGWMRARRQLNQKLAVPLHHRRLASFPLIAKPTGQTITFLAKFYADIKKMSFWTEEGQRLLAMIDETCPKTVQAIKTMIPSDRQAAMLEDELQWDSDSYFAAMGVSPEGTTDARLGFDQESQYESTSAYPPRRNNLSNPTEKADYPETKVAGHRKLQGVC</sequence>
<dbReference type="EMBL" id="JAULSW010000002">
    <property type="protein sequence ID" value="KAK3390456.1"/>
    <property type="molecule type" value="Genomic_DNA"/>
</dbReference>
<protein>
    <recommendedName>
        <fullName evidence="5">Pentatricopeptide repeat-containing protein</fullName>
    </recommendedName>
</protein>
<feature type="compositionally biased region" description="Basic residues" evidence="2">
    <location>
        <begin position="1209"/>
        <end position="1218"/>
    </location>
</feature>
<dbReference type="InterPro" id="IPR050667">
    <property type="entry name" value="PPR-containing_protein"/>
</dbReference>
<dbReference type="Gene3D" id="1.25.40.10">
    <property type="entry name" value="Tetratricopeptide repeat domain"/>
    <property type="match status" value="2"/>
</dbReference>
<keyword evidence="4" id="KW-1185">Reference proteome</keyword>
<keyword evidence="1" id="KW-0677">Repeat</keyword>
<dbReference type="Proteomes" id="UP001285441">
    <property type="component" value="Unassembled WGS sequence"/>
</dbReference>